<feature type="non-terminal residue" evidence="1">
    <location>
        <position position="439"/>
    </location>
</feature>
<protein>
    <submittedName>
        <fullName evidence="1">Uncharacterized protein</fullName>
    </submittedName>
</protein>
<keyword evidence="2" id="KW-1185">Reference proteome</keyword>
<accession>A0ACC1KEA2</accession>
<evidence type="ECO:0000313" key="2">
    <source>
        <dbReference type="Proteomes" id="UP001140066"/>
    </source>
</evidence>
<gene>
    <name evidence="1" type="ORF">GGI18_002925</name>
</gene>
<dbReference type="EMBL" id="JANBUK010000846">
    <property type="protein sequence ID" value="KAJ2788482.1"/>
    <property type="molecule type" value="Genomic_DNA"/>
</dbReference>
<comment type="caution">
    <text evidence="1">The sequence shown here is derived from an EMBL/GenBank/DDBJ whole genome shotgun (WGS) entry which is preliminary data.</text>
</comment>
<sequence length="439" mass="48191">MSYTVLDFQPDTALLNPRFDGYKLRLAESDNATKIYSLESKTASPQKLPNSAQLSYDETYFRVHYNHLSIGPRDSTFVYIDSAGVAHMISVDERGPLQTIVLFAIPQQESDTALAGYPGAYSLSDSLILLFDGVENVYVIQRVSATKEREQWLAIGVFCIGSGPIAAGAAEPYTRRTMHSIVGAALVSEAAQTSIRLHVCSRVDRPIETTAGHNENRGIGAHPGLALPGAAASRQQAPPPFCIKAMQVDLPQLVRDADVQPDQSQVPLTLYPRIAHTLRSHAIPEYCENTAGDMYVLGVRDGVELDDTEGASRPHSPSNTSLPAVLPHIPDLYYWSQTPSDVTVCIELPVCVSAQQIQCVLTHLAITLRFNDAPECEAKYGFNHAMLCDEIVADESVWTIENGRLLTLYLQKSREGARWPTLFSKDDGVLETMDPNEFA</sequence>
<evidence type="ECO:0000313" key="1">
    <source>
        <dbReference type="EMBL" id="KAJ2788482.1"/>
    </source>
</evidence>
<organism evidence="1 2">
    <name type="scientific">Coemansia linderi</name>
    <dbReference type="NCBI Taxonomy" id="2663919"/>
    <lineage>
        <taxon>Eukaryota</taxon>
        <taxon>Fungi</taxon>
        <taxon>Fungi incertae sedis</taxon>
        <taxon>Zoopagomycota</taxon>
        <taxon>Kickxellomycotina</taxon>
        <taxon>Kickxellomycetes</taxon>
        <taxon>Kickxellales</taxon>
        <taxon>Kickxellaceae</taxon>
        <taxon>Coemansia</taxon>
    </lineage>
</organism>
<name>A0ACC1KEA2_9FUNG</name>
<proteinExistence type="predicted"/>
<dbReference type="Proteomes" id="UP001140066">
    <property type="component" value="Unassembled WGS sequence"/>
</dbReference>
<reference evidence="1" key="1">
    <citation type="submission" date="2022-07" db="EMBL/GenBank/DDBJ databases">
        <title>Phylogenomic reconstructions and comparative analyses of Kickxellomycotina fungi.</title>
        <authorList>
            <person name="Reynolds N.K."/>
            <person name="Stajich J.E."/>
            <person name="Barry K."/>
            <person name="Grigoriev I.V."/>
            <person name="Crous P."/>
            <person name="Smith M.E."/>
        </authorList>
    </citation>
    <scope>NUCLEOTIDE SEQUENCE</scope>
    <source>
        <strain evidence="1">BCRC 34191</strain>
    </source>
</reference>